<evidence type="ECO:0000313" key="1">
    <source>
        <dbReference type="EMBL" id="KKU03371.1"/>
    </source>
</evidence>
<protein>
    <submittedName>
        <fullName evidence="1">Uncharacterized protein</fullName>
    </submittedName>
</protein>
<comment type="caution">
    <text evidence="1">The sequence shown here is derived from an EMBL/GenBank/DDBJ whole genome shotgun (WGS) entry which is preliminary data.</text>
</comment>
<organism evidence="1 2">
    <name type="scientific">Candidatus Giovannonibacteria bacterium GW2011_GWA2_45_21</name>
    <dbReference type="NCBI Taxonomy" id="1618649"/>
    <lineage>
        <taxon>Bacteria</taxon>
        <taxon>Candidatus Giovannoniibacteriota</taxon>
    </lineage>
</organism>
<dbReference type="Proteomes" id="UP000034696">
    <property type="component" value="Unassembled WGS sequence"/>
</dbReference>
<evidence type="ECO:0000313" key="2">
    <source>
        <dbReference type="Proteomes" id="UP000034696"/>
    </source>
</evidence>
<accession>A0A0G1M528</accession>
<feature type="non-terminal residue" evidence="1">
    <location>
        <position position="23"/>
    </location>
</feature>
<proteinExistence type="predicted"/>
<dbReference type="AlphaFoldDB" id="A0A0G1M528"/>
<name>A0A0G1M528_9BACT</name>
<dbReference type="EMBL" id="LCKT01000042">
    <property type="protein sequence ID" value="KKU03371.1"/>
    <property type="molecule type" value="Genomic_DNA"/>
</dbReference>
<reference evidence="1 2" key="1">
    <citation type="journal article" date="2015" name="Nature">
        <title>rRNA introns, odd ribosomes, and small enigmatic genomes across a large radiation of phyla.</title>
        <authorList>
            <person name="Brown C.T."/>
            <person name="Hug L.A."/>
            <person name="Thomas B.C."/>
            <person name="Sharon I."/>
            <person name="Castelle C.J."/>
            <person name="Singh A."/>
            <person name="Wilkins M.J."/>
            <person name="Williams K.H."/>
            <person name="Banfield J.F."/>
        </authorList>
    </citation>
    <scope>NUCLEOTIDE SEQUENCE [LARGE SCALE GENOMIC DNA]</scope>
</reference>
<sequence length="23" mass="2769">MIGFDYDKAEIEYEAGPLRHREE</sequence>
<gene>
    <name evidence="1" type="ORF">UX06_C0042G0012</name>
</gene>